<evidence type="ECO:0000313" key="2">
    <source>
        <dbReference type="Proteomes" id="UP000828048"/>
    </source>
</evidence>
<keyword evidence="2" id="KW-1185">Reference proteome</keyword>
<organism evidence="1 2">
    <name type="scientific">Vaccinium darrowii</name>
    <dbReference type="NCBI Taxonomy" id="229202"/>
    <lineage>
        <taxon>Eukaryota</taxon>
        <taxon>Viridiplantae</taxon>
        <taxon>Streptophyta</taxon>
        <taxon>Embryophyta</taxon>
        <taxon>Tracheophyta</taxon>
        <taxon>Spermatophyta</taxon>
        <taxon>Magnoliopsida</taxon>
        <taxon>eudicotyledons</taxon>
        <taxon>Gunneridae</taxon>
        <taxon>Pentapetalae</taxon>
        <taxon>asterids</taxon>
        <taxon>Ericales</taxon>
        <taxon>Ericaceae</taxon>
        <taxon>Vaccinioideae</taxon>
        <taxon>Vaccinieae</taxon>
        <taxon>Vaccinium</taxon>
    </lineage>
</organism>
<sequence length="808" mass="90135">MAKPFHHPLHLLSFFFFFLFMFVFPILGSDQLQSSQSHTLLQIQQLLNYPQVLSSWNQTTDFCNFEPNPSLTLACYGGNITQLHISSESNCWPWLPPSAMMLPQSTMMPQSSFSSDTFFSTLSTLPSLKVLSLVCLGLWGPLPPSIGRLSSLEILNMSSNYFSGPIPQELTYLRNLQTLILDHNNFTGRVPGWFVTMPSLAVLSFNNNSLTGEIPYTLTRMENLRVISLSMNNLLGEVPDLHNLTNLQVLDLGYNELGPHFPKLHTNLLILVIRKNKFSFGVPKEISSCYRLEKLDISFNGFAEPFLVQLLSLPSLSYLDISGNKFTGMLYGNTSCNAGLAFVNLSSNYLTGELPRCLQSNSSTRFVQYYGNCLSQSSGQEQHPYAFCRDEALAVNVMDRKRERKSIKRSVLASSSVGGIFGGIALCAVIFFTVRRVHAKQTVKTPPTRLIIEKISTAYTVKMLSHARHISETMKLGAMGLPPYRTFALEELKEASCDFNLSNFIGEGSHGKVYKGIIADGTIVAIRSLKMRKKHGIQFYTHQIELISKLRHRHLVSVIGHSFECYPDDSTVSTIFLVHEFVPNGTLRSCVSEVISGHKFNWTQRIAAAIGVARGIQFLHTGIVPGVFSNDLKITDVLLDHDLHVKINNYNLPLLAENQSQVSGEAFHTRPKEQNRGTANGDKNDVYDIGVILLEIIVGRVVKCRSSITVAKDLLQVSLMIDDVARRSIVDPAIRKECSNDSLKTVMEICVRCLSSEPTERPTVEDVLWNLQFAAQVQDLWNVDSNSNQGSPIVPTVQSELAYSPTSM</sequence>
<accession>A0ACB7XNT9</accession>
<dbReference type="Proteomes" id="UP000828048">
    <property type="component" value="Chromosome 1"/>
</dbReference>
<comment type="caution">
    <text evidence="1">The sequence shown here is derived from an EMBL/GenBank/DDBJ whole genome shotgun (WGS) entry which is preliminary data.</text>
</comment>
<reference evidence="1 2" key="1">
    <citation type="journal article" date="2021" name="Hortic Res">
        <title>High-quality reference genome and annotation aids understanding of berry development for evergreen blueberry (Vaccinium darrowii).</title>
        <authorList>
            <person name="Yu J."/>
            <person name="Hulse-Kemp A.M."/>
            <person name="Babiker E."/>
            <person name="Staton M."/>
        </authorList>
    </citation>
    <scope>NUCLEOTIDE SEQUENCE [LARGE SCALE GENOMIC DNA]</scope>
    <source>
        <strain evidence="2">cv. NJ 8807/NJ 8810</strain>
        <tissue evidence="1">Young leaf</tissue>
    </source>
</reference>
<proteinExistence type="predicted"/>
<evidence type="ECO:0000313" key="1">
    <source>
        <dbReference type="EMBL" id="KAH7842548.1"/>
    </source>
</evidence>
<dbReference type="EMBL" id="CM037151">
    <property type="protein sequence ID" value="KAH7842548.1"/>
    <property type="molecule type" value="Genomic_DNA"/>
</dbReference>
<name>A0ACB7XNT9_9ERIC</name>
<gene>
    <name evidence="1" type="ORF">Vadar_006603</name>
</gene>
<protein>
    <submittedName>
        <fullName evidence="1">Uncharacterized protein</fullName>
    </submittedName>
</protein>